<evidence type="ECO:0000313" key="1">
    <source>
        <dbReference type="EnsemblPlants" id="AVESA.00010b.r2.4AG0626650.1.CDS.1"/>
    </source>
</evidence>
<dbReference type="EnsemblPlants" id="AVESA.00010b.r2.4AG0626650.1">
    <property type="protein sequence ID" value="AVESA.00010b.r2.4AG0626650.1.CDS.1"/>
    <property type="gene ID" value="AVESA.00010b.r2.4AG0626650"/>
</dbReference>
<organism evidence="1 2">
    <name type="scientific">Avena sativa</name>
    <name type="common">Oat</name>
    <dbReference type="NCBI Taxonomy" id="4498"/>
    <lineage>
        <taxon>Eukaryota</taxon>
        <taxon>Viridiplantae</taxon>
        <taxon>Streptophyta</taxon>
        <taxon>Embryophyta</taxon>
        <taxon>Tracheophyta</taxon>
        <taxon>Spermatophyta</taxon>
        <taxon>Magnoliopsida</taxon>
        <taxon>Liliopsida</taxon>
        <taxon>Poales</taxon>
        <taxon>Poaceae</taxon>
        <taxon>BOP clade</taxon>
        <taxon>Pooideae</taxon>
        <taxon>Poodae</taxon>
        <taxon>Poeae</taxon>
        <taxon>Poeae Chloroplast Group 1 (Aveneae type)</taxon>
        <taxon>Aveninae</taxon>
        <taxon>Avena</taxon>
    </lineage>
</organism>
<accession>A0ACD5WEI7</accession>
<protein>
    <submittedName>
        <fullName evidence="1">Uncharacterized protein</fullName>
    </submittedName>
</protein>
<dbReference type="Proteomes" id="UP001732700">
    <property type="component" value="Chromosome 4A"/>
</dbReference>
<keyword evidence="2" id="KW-1185">Reference proteome</keyword>
<reference evidence="1" key="2">
    <citation type="submission" date="2025-09" db="UniProtKB">
        <authorList>
            <consortium name="EnsemblPlants"/>
        </authorList>
    </citation>
    <scope>IDENTIFICATION</scope>
</reference>
<reference evidence="1" key="1">
    <citation type="submission" date="2021-05" db="EMBL/GenBank/DDBJ databases">
        <authorList>
            <person name="Scholz U."/>
            <person name="Mascher M."/>
            <person name="Fiebig A."/>
        </authorList>
    </citation>
    <scope>NUCLEOTIDE SEQUENCE [LARGE SCALE GENOMIC DNA]</scope>
</reference>
<sequence length="274" mass="29061">MALGFRQRLAALAVPKARRKELLHSRSADRFRPVVAGLRDSGNALHGWTQAPAQAACTVSWIGAGMDHLGNLLSGLTGLLHYLQVQEPERRRCQAASSWTQRLLRDLTLLVDAHGSFCEVLVSLKQLLAEAQTSLRHRDAARLAAALRTRHRSDRGLTLASTLRALSHHRSSSSTGATSHSGEAALAEAVAAATCAAAAGSAAIFAGLASISSSSALRALTSLTAASPAEAMERLQSLEECVLAAENGCEQVHRALVNTTESLLNVLTPWRLAK</sequence>
<name>A0ACD5WEI7_AVESA</name>
<evidence type="ECO:0000313" key="2">
    <source>
        <dbReference type="Proteomes" id="UP001732700"/>
    </source>
</evidence>
<proteinExistence type="predicted"/>